<dbReference type="Pfam" id="PF13602">
    <property type="entry name" value="ADH_zinc_N_2"/>
    <property type="match status" value="1"/>
</dbReference>
<gene>
    <name evidence="2" type="ORF">C8E83_2492</name>
</gene>
<dbReference type="AlphaFoldDB" id="A0A495IH80"/>
<dbReference type="Proteomes" id="UP000280008">
    <property type="component" value="Unassembled WGS sequence"/>
</dbReference>
<dbReference type="InterPro" id="IPR020843">
    <property type="entry name" value="ER"/>
</dbReference>
<dbReference type="OrthoDB" id="3727682at2"/>
<dbReference type="InterPro" id="IPR011032">
    <property type="entry name" value="GroES-like_sf"/>
</dbReference>
<dbReference type="EMBL" id="RBKS01000001">
    <property type="protein sequence ID" value="RKR75347.1"/>
    <property type="molecule type" value="Genomic_DNA"/>
</dbReference>
<dbReference type="CDD" id="cd05289">
    <property type="entry name" value="MDR_like_2"/>
    <property type="match status" value="1"/>
</dbReference>
<dbReference type="SUPFAM" id="SSF50129">
    <property type="entry name" value="GroES-like"/>
    <property type="match status" value="1"/>
</dbReference>
<evidence type="ECO:0000313" key="3">
    <source>
        <dbReference type="Proteomes" id="UP000280008"/>
    </source>
</evidence>
<protein>
    <submittedName>
        <fullName evidence="2">NADPH:quinone reductase-like Zn-dependent oxidoreductase</fullName>
    </submittedName>
</protein>
<dbReference type="InterPro" id="IPR052733">
    <property type="entry name" value="Chloroplast_QOR"/>
</dbReference>
<comment type="caution">
    <text evidence="2">The sequence shown here is derived from an EMBL/GenBank/DDBJ whole genome shotgun (WGS) entry which is preliminary data.</text>
</comment>
<dbReference type="Pfam" id="PF08240">
    <property type="entry name" value="ADH_N"/>
    <property type="match status" value="1"/>
</dbReference>
<dbReference type="SMART" id="SM00829">
    <property type="entry name" value="PKS_ER"/>
    <property type="match status" value="1"/>
</dbReference>
<dbReference type="Gene3D" id="3.40.50.720">
    <property type="entry name" value="NAD(P)-binding Rossmann-like Domain"/>
    <property type="match status" value="1"/>
</dbReference>
<dbReference type="SUPFAM" id="SSF51735">
    <property type="entry name" value="NAD(P)-binding Rossmann-fold domains"/>
    <property type="match status" value="1"/>
</dbReference>
<proteinExistence type="predicted"/>
<dbReference type="InterPro" id="IPR036291">
    <property type="entry name" value="NAD(P)-bd_dom_sf"/>
</dbReference>
<keyword evidence="3" id="KW-1185">Reference proteome</keyword>
<dbReference type="InterPro" id="IPR013154">
    <property type="entry name" value="ADH-like_N"/>
</dbReference>
<feature type="domain" description="Enoyl reductase (ER)" evidence="1">
    <location>
        <begin position="14"/>
        <end position="314"/>
    </location>
</feature>
<evidence type="ECO:0000313" key="2">
    <source>
        <dbReference type="EMBL" id="RKR75347.1"/>
    </source>
</evidence>
<dbReference type="Gene3D" id="3.90.180.10">
    <property type="entry name" value="Medium-chain alcohol dehydrogenases, catalytic domain"/>
    <property type="match status" value="1"/>
</dbReference>
<accession>A0A495IH80</accession>
<sequence length="361" mass="38680">MDRTCKALEYDRYGDVDVLTLVEGPMPEPTADEVLVEVVAAGLNHIENSIRRGDFTERLPQDLPARQGSCFAGIVIKRGADVHDLHLGQAVIGHAVGGGAHATHLTVPRSQVVKKPDTVDWEVAGGLYLAGCTAVTIAESVGIEVGRTTSVDPRPVLVVSAAAGGVGSIECQLALGAGWKVIGTCSPHNHDYLRSIGVIPVTYGEGLEGRIRDAAARDVTAFIDNFGGDNPALARALGVADDRFSSSEDRLDVELRFITADADDRAPAHLLGMLAQMIAEMRLRVLVSGFYPFEYIDQAFADMAEMHSRGKVVVGMKPVESGSRSDWYLSGKARTLHEVLQPAGPGEWKGRTKQHVRRLGA</sequence>
<dbReference type="RefSeq" id="WP_121370153.1">
    <property type="nucleotide sequence ID" value="NZ_RBKS01000001.1"/>
</dbReference>
<evidence type="ECO:0000259" key="1">
    <source>
        <dbReference type="SMART" id="SM00829"/>
    </source>
</evidence>
<dbReference type="PANTHER" id="PTHR44013">
    <property type="entry name" value="ZINC-TYPE ALCOHOL DEHYDROGENASE-LIKE PROTEIN C16A3.02C"/>
    <property type="match status" value="1"/>
</dbReference>
<reference evidence="2 3" key="1">
    <citation type="submission" date="2018-10" db="EMBL/GenBank/DDBJ databases">
        <title>Sequencing the genomes of 1000 actinobacteria strains.</title>
        <authorList>
            <person name="Klenk H.-P."/>
        </authorList>
    </citation>
    <scope>NUCLEOTIDE SEQUENCE [LARGE SCALE GENOMIC DNA]</scope>
    <source>
        <strain evidence="2 3">DSM 17894</strain>
    </source>
</reference>
<dbReference type="GO" id="GO:0016491">
    <property type="term" value="F:oxidoreductase activity"/>
    <property type="evidence" value="ECO:0007669"/>
    <property type="project" value="InterPro"/>
</dbReference>
<dbReference type="PANTHER" id="PTHR44013:SF1">
    <property type="entry name" value="ZINC-TYPE ALCOHOL DEHYDROGENASE-LIKE PROTEIN C16A3.02C"/>
    <property type="match status" value="1"/>
</dbReference>
<name>A0A495IH80_9MICO</name>
<organism evidence="2 3">
    <name type="scientific">Frondihabitans australicus</name>
    <dbReference type="NCBI Taxonomy" id="386892"/>
    <lineage>
        <taxon>Bacteria</taxon>
        <taxon>Bacillati</taxon>
        <taxon>Actinomycetota</taxon>
        <taxon>Actinomycetes</taxon>
        <taxon>Micrococcales</taxon>
        <taxon>Microbacteriaceae</taxon>
        <taxon>Frondihabitans</taxon>
    </lineage>
</organism>